<evidence type="ECO:0008006" key="3">
    <source>
        <dbReference type="Google" id="ProtNLM"/>
    </source>
</evidence>
<organism evidence="1 2">
    <name type="scientific">Cannabis sativa</name>
    <name type="common">Hemp</name>
    <name type="synonym">Marijuana</name>
    <dbReference type="NCBI Taxonomy" id="3483"/>
    <lineage>
        <taxon>Eukaryota</taxon>
        <taxon>Viridiplantae</taxon>
        <taxon>Streptophyta</taxon>
        <taxon>Embryophyta</taxon>
        <taxon>Tracheophyta</taxon>
        <taxon>Spermatophyta</taxon>
        <taxon>Magnoliopsida</taxon>
        <taxon>eudicotyledons</taxon>
        <taxon>Gunneridae</taxon>
        <taxon>Pentapetalae</taxon>
        <taxon>rosids</taxon>
        <taxon>fabids</taxon>
        <taxon>Rosales</taxon>
        <taxon>Cannabaceae</taxon>
        <taxon>Cannabis</taxon>
    </lineage>
</organism>
<dbReference type="AlphaFoldDB" id="A0A803QFA1"/>
<evidence type="ECO:0000313" key="1">
    <source>
        <dbReference type="EnsemblPlants" id="cds.evm.model.09.1701"/>
    </source>
</evidence>
<evidence type="ECO:0000313" key="2">
    <source>
        <dbReference type="Proteomes" id="UP000596661"/>
    </source>
</evidence>
<sequence>MVSQFCAKFFMIEDKWNIADLSGERLVNYVQKFREKAFDCAETMAKKDLVKMCIKGLLDEYRLHTENQAIYNFVELIAKSRNTEATVCRLAKPSNQNNQNWPWKGSKRGCYSEISLT</sequence>
<dbReference type="OMA" id="HIVDICV"/>
<proteinExistence type="predicted"/>
<dbReference type="Gramene" id="evm.model.09.1701">
    <property type="protein sequence ID" value="cds.evm.model.09.1701"/>
    <property type="gene ID" value="evm.TU.09.1701"/>
</dbReference>
<keyword evidence="2" id="KW-1185">Reference proteome</keyword>
<accession>A0A803QFA1</accession>
<dbReference type="EMBL" id="UZAU01000775">
    <property type="status" value="NOT_ANNOTATED_CDS"/>
    <property type="molecule type" value="Genomic_DNA"/>
</dbReference>
<reference evidence="1" key="1">
    <citation type="submission" date="2018-11" db="EMBL/GenBank/DDBJ databases">
        <authorList>
            <person name="Grassa J C."/>
        </authorList>
    </citation>
    <scope>NUCLEOTIDE SEQUENCE [LARGE SCALE GENOMIC DNA]</scope>
</reference>
<reference evidence="1" key="2">
    <citation type="submission" date="2021-03" db="UniProtKB">
        <authorList>
            <consortium name="EnsemblPlants"/>
        </authorList>
    </citation>
    <scope>IDENTIFICATION</scope>
</reference>
<dbReference type="Proteomes" id="UP000596661">
    <property type="component" value="Chromosome 9"/>
</dbReference>
<name>A0A803QFA1_CANSA</name>
<protein>
    <recommendedName>
        <fullName evidence="3">Retrotransposon gag domain-containing protein</fullName>
    </recommendedName>
</protein>
<dbReference type="EnsemblPlants" id="evm.model.09.1701">
    <property type="protein sequence ID" value="cds.evm.model.09.1701"/>
    <property type="gene ID" value="evm.TU.09.1701"/>
</dbReference>